<dbReference type="CDD" id="cd07029">
    <property type="entry name" value="RNAP_I_III_AC19"/>
    <property type="match status" value="1"/>
</dbReference>
<dbReference type="AlphaFoldDB" id="A0A0D2PAP9"/>
<evidence type="ECO:0000313" key="9">
    <source>
        <dbReference type="Proteomes" id="UP000054270"/>
    </source>
</evidence>
<dbReference type="Gene3D" id="3.30.1360.10">
    <property type="entry name" value="RNA polymerase, RBP11-like subunit"/>
    <property type="match status" value="1"/>
</dbReference>
<dbReference type="InterPro" id="IPR036603">
    <property type="entry name" value="RBP11-like"/>
</dbReference>
<gene>
    <name evidence="8" type="ORF">HYPSUDRAFT_37692</name>
</gene>
<dbReference type="GO" id="GO:0003899">
    <property type="term" value="F:DNA-directed RNA polymerase activity"/>
    <property type="evidence" value="ECO:0007669"/>
    <property type="project" value="InterPro"/>
</dbReference>
<dbReference type="GO" id="GO:0005666">
    <property type="term" value="C:RNA polymerase III complex"/>
    <property type="evidence" value="ECO:0007669"/>
    <property type="project" value="TreeGrafter"/>
</dbReference>
<evidence type="ECO:0000256" key="3">
    <source>
        <dbReference type="ARBA" id="ARBA00022478"/>
    </source>
</evidence>
<evidence type="ECO:0000256" key="4">
    <source>
        <dbReference type="ARBA" id="ARBA00023163"/>
    </source>
</evidence>
<proteinExistence type="inferred from homology"/>
<dbReference type="GO" id="GO:0055029">
    <property type="term" value="C:nuclear DNA-directed RNA polymerase complex"/>
    <property type="evidence" value="ECO:0007669"/>
    <property type="project" value="UniProtKB-ARBA"/>
</dbReference>
<dbReference type="EMBL" id="KN817531">
    <property type="protein sequence ID" value="KJA25651.1"/>
    <property type="molecule type" value="Genomic_DNA"/>
</dbReference>
<comment type="subcellular location">
    <subcellularLocation>
        <location evidence="1">Nucleus</location>
    </subcellularLocation>
</comment>
<dbReference type="OrthoDB" id="510325at2759"/>
<dbReference type="FunFam" id="3.30.1360.10:FF:000006">
    <property type="entry name" value="DNA-directed RNA polymerases I and III subunit RPAC2"/>
    <property type="match status" value="1"/>
</dbReference>
<dbReference type="GO" id="GO:0006383">
    <property type="term" value="P:transcription by RNA polymerase III"/>
    <property type="evidence" value="ECO:0007669"/>
    <property type="project" value="TreeGrafter"/>
</dbReference>
<reference evidence="9" key="1">
    <citation type="submission" date="2014-04" db="EMBL/GenBank/DDBJ databases">
        <title>Evolutionary Origins and Diversification of the Mycorrhizal Mutualists.</title>
        <authorList>
            <consortium name="DOE Joint Genome Institute"/>
            <consortium name="Mycorrhizal Genomics Consortium"/>
            <person name="Kohler A."/>
            <person name="Kuo A."/>
            <person name="Nagy L.G."/>
            <person name="Floudas D."/>
            <person name="Copeland A."/>
            <person name="Barry K.W."/>
            <person name="Cichocki N."/>
            <person name="Veneault-Fourrey C."/>
            <person name="LaButti K."/>
            <person name="Lindquist E.A."/>
            <person name="Lipzen A."/>
            <person name="Lundell T."/>
            <person name="Morin E."/>
            <person name="Murat C."/>
            <person name="Riley R."/>
            <person name="Ohm R."/>
            <person name="Sun H."/>
            <person name="Tunlid A."/>
            <person name="Henrissat B."/>
            <person name="Grigoriev I.V."/>
            <person name="Hibbett D.S."/>
            <person name="Martin F."/>
        </authorList>
    </citation>
    <scope>NUCLEOTIDE SEQUENCE [LARGE SCALE GENOMIC DNA]</scope>
    <source>
        <strain evidence="9">FD-334 SS-4</strain>
    </source>
</reference>
<dbReference type="PROSITE" id="PS01154">
    <property type="entry name" value="RNA_POL_L_13KD"/>
    <property type="match status" value="1"/>
</dbReference>
<accession>A0A0D2PAP9</accession>
<evidence type="ECO:0000256" key="6">
    <source>
        <dbReference type="ARBA" id="ARBA00025751"/>
    </source>
</evidence>
<evidence type="ECO:0000256" key="5">
    <source>
        <dbReference type="ARBA" id="ARBA00023242"/>
    </source>
</evidence>
<dbReference type="Proteomes" id="UP000054270">
    <property type="component" value="Unassembled WGS sequence"/>
</dbReference>
<dbReference type="InterPro" id="IPR022905">
    <property type="entry name" value="Rpo11-like"/>
</dbReference>
<dbReference type="SUPFAM" id="SSF55257">
    <property type="entry name" value="RBP11-like subunits of RNA polymerase"/>
    <property type="match status" value="1"/>
</dbReference>
<dbReference type="InterPro" id="IPR008193">
    <property type="entry name" value="RNA_pol_Rpb11_13-16kDa_CS"/>
</dbReference>
<keyword evidence="9" id="KW-1185">Reference proteome</keyword>
<protein>
    <recommendedName>
        <fullName evidence="2">DNA-directed RNA polymerases I and III subunit RPAC2</fullName>
    </recommendedName>
</protein>
<dbReference type="InterPro" id="IPR009025">
    <property type="entry name" value="RBP11-like_dimer"/>
</dbReference>
<dbReference type="GO" id="GO:0005736">
    <property type="term" value="C:RNA polymerase I complex"/>
    <property type="evidence" value="ECO:0007669"/>
    <property type="project" value="TreeGrafter"/>
</dbReference>
<dbReference type="HAMAP" id="MF_00261">
    <property type="entry name" value="RNApol_arch_Rpo11"/>
    <property type="match status" value="1"/>
</dbReference>
<evidence type="ECO:0000313" key="8">
    <source>
        <dbReference type="EMBL" id="KJA25651.1"/>
    </source>
</evidence>
<dbReference type="Pfam" id="PF13656">
    <property type="entry name" value="RNA_pol_L_2"/>
    <property type="match status" value="1"/>
</dbReference>
<dbReference type="GO" id="GO:0006362">
    <property type="term" value="P:transcription elongation by RNA polymerase I"/>
    <property type="evidence" value="ECO:0007669"/>
    <property type="project" value="TreeGrafter"/>
</dbReference>
<keyword evidence="4" id="KW-0804">Transcription</keyword>
<evidence type="ECO:0000259" key="7">
    <source>
        <dbReference type="Pfam" id="PF13656"/>
    </source>
</evidence>
<sequence>MAETVEKIKLLKSSPDLSTATFQIHDESHTIGNSLRWMIMKNPEVEFCGYSAPHPSENVINIRIQMYDGKSSLDALIVALGELDKVCEAVEDKYIASLQEGKFEQWEERT</sequence>
<evidence type="ECO:0000256" key="2">
    <source>
        <dbReference type="ARBA" id="ARBA00022079"/>
    </source>
</evidence>
<dbReference type="GO" id="GO:0003677">
    <property type="term" value="F:DNA binding"/>
    <property type="evidence" value="ECO:0007669"/>
    <property type="project" value="InterPro"/>
</dbReference>
<keyword evidence="5" id="KW-0539">Nucleus</keyword>
<comment type="similarity">
    <text evidence="6">Belongs to the archaeal Rpo11/eukaryotic RPB11/RPC19 RNA polymerase subunit family.</text>
</comment>
<dbReference type="OMA" id="MRIQMYD"/>
<dbReference type="GO" id="GO:0046983">
    <property type="term" value="F:protein dimerization activity"/>
    <property type="evidence" value="ECO:0007669"/>
    <property type="project" value="InterPro"/>
</dbReference>
<evidence type="ECO:0000256" key="1">
    <source>
        <dbReference type="ARBA" id="ARBA00004123"/>
    </source>
</evidence>
<feature type="domain" description="DNA-directed RNA polymerase RBP11-like dimerisation" evidence="7">
    <location>
        <begin position="19"/>
        <end position="92"/>
    </location>
</feature>
<keyword evidence="3" id="KW-0240">DNA-directed RNA polymerase</keyword>
<organism evidence="8 9">
    <name type="scientific">Hypholoma sublateritium (strain FD-334 SS-4)</name>
    <dbReference type="NCBI Taxonomy" id="945553"/>
    <lineage>
        <taxon>Eukaryota</taxon>
        <taxon>Fungi</taxon>
        <taxon>Dikarya</taxon>
        <taxon>Basidiomycota</taxon>
        <taxon>Agaricomycotina</taxon>
        <taxon>Agaricomycetes</taxon>
        <taxon>Agaricomycetidae</taxon>
        <taxon>Agaricales</taxon>
        <taxon>Agaricineae</taxon>
        <taxon>Strophariaceae</taxon>
        <taxon>Hypholoma</taxon>
    </lineage>
</organism>
<dbReference type="InterPro" id="IPR033898">
    <property type="entry name" value="RNAP_AC19"/>
</dbReference>
<dbReference type="STRING" id="945553.A0A0D2PAP9"/>
<name>A0A0D2PAP9_HYPSF</name>
<dbReference type="PANTHER" id="PTHR13946">
    <property type="entry name" value="DNA-DIRECTED RNA POLYMERASE I,II,III"/>
    <property type="match status" value="1"/>
</dbReference>
<dbReference type="PANTHER" id="PTHR13946:SF28">
    <property type="entry name" value="DNA-DIRECTED RNA POLYMERASES I AND III SUBUNIT RPAC2"/>
    <property type="match status" value="1"/>
</dbReference>